<feature type="transmembrane region" description="Helical" evidence="6">
    <location>
        <begin position="276"/>
        <end position="298"/>
    </location>
</feature>
<protein>
    <recommendedName>
        <fullName evidence="7">ABC-2 type transporter transmembrane domain-containing protein</fullName>
    </recommendedName>
</protein>
<evidence type="ECO:0000259" key="7">
    <source>
        <dbReference type="Pfam" id="PF12698"/>
    </source>
</evidence>
<evidence type="ECO:0000256" key="6">
    <source>
        <dbReference type="SAM" id="Phobius"/>
    </source>
</evidence>
<feature type="transmembrane region" description="Helical" evidence="6">
    <location>
        <begin position="310"/>
        <end position="330"/>
    </location>
</feature>
<name>A0A2W0HYJ1_9BACI</name>
<keyword evidence="4 6" id="KW-1133">Transmembrane helix</keyword>
<feature type="transmembrane region" description="Helical" evidence="6">
    <location>
        <begin position="230"/>
        <end position="256"/>
    </location>
</feature>
<comment type="subcellular location">
    <subcellularLocation>
        <location evidence="1">Cell membrane</location>
        <topology evidence="1">Multi-pass membrane protein</topology>
    </subcellularLocation>
</comment>
<gene>
    <name evidence="8" type="ORF">CR205_09895</name>
</gene>
<sequence length="415" mass="44929">MNKFFIILFHTFFTKLKSRSFILSTIITAVIVVGIANIDRIFEAFESGSDRDQVVTIIEERDREFSSLIAAEAESLGVETEISDMSEEEAENRTSQGELDAFLVVSEGADGLPEAVYKARSIANERVPSLMRQAVQTVKVQAAAARLGIDESALDAVYAPVTFETEAVSDTARSQEELNQARFLVNALVVVIYFSVLAYGNMIAMEVAAEKTSRVMEILVSSVSPVKQMFAKIFGIALLGITQYVVIITVGVLSVAGNAGSGGYTEEIATGIPSGLLVYAFVFFLLGYLFYATISAVLGSLVSRTEEVNIVITPLTLVVVVAFLISMFGLNAPDSPIITITSFIPFFTPMVMFLRVGMLELPVWEVAAGMGLMAVSIVLLALIGARIYKGGVLMYGKVSSIKDIRQALAISKKER</sequence>
<keyword evidence="3 6" id="KW-0812">Transmembrane</keyword>
<keyword evidence="2" id="KW-1003">Cell membrane</keyword>
<evidence type="ECO:0000256" key="5">
    <source>
        <dbReference type="ARBA" id="ARBA00023136"/>
    </source>
</evidence>
<feature type="transmembrane region" description="Helical" evidence="6">
    <location>
        <begin position="336"/>
        <end position="354"/>
    </location>
</feature>
<evidence type="ECO:0000313" key="8">
    <source>
        <dbReference type="EMBL" id="PYZ98858.1"/>
    </source>
</evidence>
<dbReference type="Pfam" id="PF12698">
    <property type="entry name" value="ABC2_membrane_3"/>
    <property type="match status" value="1"/>
</dbReference>
<feature type="transmembrane region" description="Helical" evidence="6">
    <location>
        <begin position="366"/>
        <end position="388"/>
    </location>
</feature>
<organism evidence="8 9">
    <name type="scientific">Alteribacter lacisalsi</name>
    <dbReference type="NCBI Taxonomy" id="2045244"/>
    <lineage>
        <taxon>Bacteria</taxon>
        <taxon>Bacillati</taxon>
        <taxon>Bacillota</taxon>
        <taxon>Bacilli</taxon>
        <taxon>Bacillales</taxon>
        <taxon>Bacillaceae</taxon>
        <taxon>Alteribacter</taxon>
    </lineage>
</organism>
<feature type="transmembrane region" description="Helical" evidence="6">
    <location>
        <begin position="21"/>
        <end position="38"/>
    </location>
</feature>
<dbReference type="InterPro" id="IPR051449">
    <property type="entry name" value="ABC-2_transporter_component"/>
</dbReference>
<dbReference type="AlphaFoldDB" id="A0A2W0HYJ1"/>
<dbReference type="GO" id="GO:0005886">
    <property type="term" value="C:plasma membrane"/>
    <property type="evidence" value="ECO:0007669"/>
    <property type="project" value="UniProtKB-SubCell"/>
</dbReference>
<evidence type="ECO:0000256" key="1">
    <source>
        <dbReference type="ARBA" id="ARBA00004651"/>
    </source>
</evidence>
<evidence type="ECO:0000256" key="4">
    <source>
        <dbReference type="ARBA" id="ARBA00022989"/>
    </source>
</evidence>
<evidence type="ECO:0000313" key="9">
    <source>
        <dbReference type="Proteomes" id="UP000248066"/>
    </source>
</evidence>
<dbReference type="RefSeq" id="WP_110519091.1">
    <property type="nucleotide sequence ID" value="NZ_PDOF01000001.1"/>
</dbReference>
<comment type="caution">
    <text evidence="8">The sequence shown here is derived from an EMBL/GenBank/DDBJ whole genome shotgun (WGS) entry which is preliminary data.</text>
</comment>
<dbReference type="Proteomes" id="UP000248066">
    <property type="component" value="Unassembled WGS sequence"/>
</dbReference>
<dbReference type="EMBL" id="PDOF01000001">
    <property type="protein sequence ID" value="PYZ98858.1"/>
    <property type="molecule type" value="Genomic_DNA"/>
</dbReference>
<evidence type="ECO:0000256" key="3">
    <source>
        <dbReference type="ARBA" id="ARBA00022692"/>
    </source>
</evidence>
<proteinExistence type="predicted"/>
<dbReference type="OrthoDB" id="9768837at2"/>
<dbReference type="PANTHER" id="PTHR30294">
    <property type="entry name" value="MEMBRANE COMPONENT OF ABC TRANSPORTER YHHJ-RELATED"/>
    <property type="match status" value="1"/>
</dbReference>
<keyword evidence="9" id="KW-1185">Reference proteome</keyword>
<feature type="transmembrane region" description="Helical" evidence="6">
    <location>
        <begin position="183"/>
        <end position="209"/>
    </location>
</feature>
<feature type="domain" description="ABC-2 type transporter transmembrane" evidence="7">
    <location>
        <begin position="19"/>
        <end position="385"/>
    </location>
</feature>
<keyword evidence="5 6" id="KW-0472">Membrane</keyword>
<evidence type="ECO:0000256" key="2">
    <source>
        <dbReference type="ARBA" id="ARBA00022475"/>
    </source>
</evidence>
<reference evidence="8 9" key="1">
    <citation type="submission" date="2017-10" db="EMBL/GenBank/DDBJ databases">
        <title>Bacillus sp. nov., a halophilic bacterium isolated from a Yangshapao Lake.</title>
        <authorList>
            <person name="Wang H."/>
        </authorList>
    </citation>
    <scope>NUCLEOTIDE SEQUENCE [LARGE SCALE GENOMIC DNA]</scope>
    <source>
        <strain evidence="8 9">YSP-3</strain>
    </source>
</reference>
<accession>A0A2W0HYJ1</accession>
<dbReference type="PANTHER" id="PTHR30294:SF29">
    <property type="entry name" value="MULTIDRUG ABC TRANSPORTER PERMEASE YBHS-RELATED"/>
    <property type="match status" value="1"/>
</dbReference>
<dbReference type="GO" id="GO:0140359">
    <property type="term" value="F:ABC-type transporter activity"/>
    <property type="evidence" value="ECO:0007669"/>
    <property type="project" value="InterPro"/>
</dbReference>
<dbReference type="InterPro" id="IPR013525">
    <property type="entry name" value="ABC2_TM"/>
</dbReference>